<dbReference type="GO" id="GO:0005886">
    <property type="term" value="C:plasma membrane"/>
    <property type="evidence" value="ECO:0007669"/>
    <property type="project" value="UniProtKB-SubCell"/>
</dbReference>
<evidence type="ECO:0000256" key="8">
    <source>
        <dbReference type="ARBA" id="ARBA00023224"/>
    </source>
</evidence>
<name>A0A0P7UV15_SCLFO</name>
<keyword evidence="3 10" id="KW-0812">Transmembrane</keyword>
<keyword evidence="6 10" id="KW-0472">Membrane</keyword>
<organism evidence="12 13">
    <name type="scientific">Scleropages formosus</name>
    <name type="common">Asian bonytongue</name>
    <name type="synonym">Osteoglossum formosum</name>
    <dbReference type="NCBI Taxonomy" id="113540"/>
    <lineage>
        <taxon>Eukaryota</taxon>
        <taxon>Metazoa</taxon>
        <taxon>Chordata</taxon>
        <taxon>Craniata</taxon>
        <taxon>Vertebrata</taxon>
        <taxon>Euteleostomi</taxon>
        <taxon>Actinopterygii</taxon>
        <taxon>Neopterygii</taxon>
        <taxon>Teleostei</taxon>
        <taxon>Osteoglossocephala</taxon>
        <taxon>Osteoglossomorpha</taxon>
        <taxon>Osteoglossiformes</taxon>
        <taxon>Osteoglossidae</taxon>
        <taxon>Scleropages</taxon>
    </lineage>
</organism>
<evidence type="ECO:0000259" key="11">
    <source>
        <dbReference type="PROSITE" id="PS50262"/>
    </source>
</evidence>
<keyword evidence="5" id="KW-0297">G-protein coupled receptor</keyword>
<evidence type="ECO:0000256" key="7">
    <source>
        <dbReference type="ARBA" id="ARBA00023170"/>
    </source>
</evidence>
<protein>
    <recommendedName>
        <fullName evidence="11">G-protein coupled receptors family 1 profile domain-containing protein</fullName>
    </recommendedName>
</protein>
<accession>A0A0P7UV15</accession>
<evidence type="ECO:0000256" key="9">
    <source>
        <dbReference type="SAM" id="MobiDB-lite"/>
    </source>
</evidence>
<evidence type="ECO:0000256" key="4">
    <source>
        <dbReference type="ARBA" id="ARBA00022989"/>
    </source>
</evidence>
<evidence type="ECO:0000313" key="13">
    <source>
        <dbReference type="Proteomes" id="UP000034805"/>
    </source>
</evidence>
<feature type="domain" description="G-protein coupled receptors family 1 profile" evidence="11">
    <location>
        <begin position="53"/>
        <end position="110"/>
    </location>
</feature>
<evidence type="ECO:0000256" key="3">
    <source>
        <dbReference type="ARBA" id="ARBA00022692"/>
    </source>
</evidence>
<feature type="compositionally biased region" description="Polar residues" evidence="9">
    <location>
        <begin position="1"/>
        <end position="24"/>
    </location>
</feature>
<dbReference type="InterPro" id="IPR017452">
    <property type="entry name" value="GPCR_Rhodpsn_7TM"/>
</dbReference>
<evidence type="ECO:0000256" key="5">
    <source>
        <dbReference type="ARBA" id="ARBA00023040"/>
    </source>
</evidence>
<feature type="transmembrane region" description="Helical" evidence="10">
    <location>
        <begin position="73"/>
        <end position="102"/>
    </location>
</feature>
<evidence type="ECO:0000256" key="6">
    <source>
        <dbReference type="ARBA" id="ARBA00023136"/>
    </source>
</evidence>
<keyword evidence="7" id="KW-0675">Receptor</keyword>
<keyword evidence="2" id="KW-1003">Cell membrane</keyword>
<dbReference type="PROSITE" id="PS50262">
    <property type="entry name" value="G_PROTEIN_RECEP_F1_2"/>
    <property type="match status" value="1"/>
</dbReference>
<feature type="transmembrane region" description="Helical" evidence="10">
    <location>
        <begin position="40"/>
        <end position="61"/>
    </location>
</feature>
<gene>
    <name evidence="12" type="ORF">Z043_118115</name>
</gene>
<evidence type="ECO:0000256" key="10">
    <source>
        <dbReference type="SAM" id="Phobius"/>
    </source>
</evidence>
<dbReference type="PRINTS" id="PR00237">
    <property type="entry name" value="GPCRRHODOPSN"/>
</dbReference>
<evidence type="ECO:0000313" key="12">
    <source>
        <dbReference type="EMBL" id="KPP63608.1"/>
    </source>
</evidence>
<keyword evidence="4 10" id="KW-1133">Transmembrane helix</keyword>
<proteinExistence type="predicted"/>
<feature type="region of interest" description="Disordered" evidence="9">
    <location>
        <begin position="1"/>
        <end position="33"/>
    </location>
</feature>
<comment type="caution">
    <text evidence="12">The sequence shown here is derived from an EMBL/GenBank/DDBJ whole genome shotgun (WGS) entry which is preliminary data.</text>
</comment>
<dbReference type="GO" id="GO:0071875">
    <property type="term" value="P:adrenergic receptor signaling pathway"/>
    <property type="evidence" value="ECO:0007669"/>
    <property type="project" value="UniProtKB-ARBA"/>
</dbReference>
<evidence type="ECO:0000256" key="2">
    <source>
        <dbReference type="ARBA" id="ARBA00022475"/>
    </source>
</evidence>
<reference evidence="12 13" key="1">
    <citation type="submission" date="2015-08" db="EMBL/GenBank/DDBJ databases">
        <title>The genome of the Asian arowana (Scleropages formosus).</title>
        <authorList>
            <person name="Tan M.H."/>
            <person name="Gan H.M."/>
            <person name="Croft L.J."/>
            <person name="Austin C.M."/>
        </authorList>
    </citation>
    <scope>NUCLEOTIDE SEQUENCE [LARGE SCALE GENOMIC DNA]</scope>
    <source>
        <strain evidence="12">Aro1</strain>
    </source>
</reference>
<dbReference type="AlphaFoldDB" id="A0A0P7UV15"/>
<keyword evidence="8" id="KW-0807">Transducer</keyword>
<dbReference type="SUPFAM" id="SSF81321">
    <property type="entry name" value="Family A G protein-coupled receptor-like"/>
    <property type="match status" value="1"/>
</dbReference>
<sequence>MLSATGNHSVNLNQSWLDPGSNRSKPPGAAEDAGEKNWPALLILVIILLTIGGNILVIMAVSLEKKLQNATHFFLCSLAVADMLVGILVMPVSLIVILHGVYLGSGAPLCFPLATLSPHCALWRRRYIESLCVIEGHFPAGEEQQSLDRGCLHFCRGSDLGSRLLIISVSLRGFGSGWTVNHLIGLTVFTEPVKLVF</sequence>
<dbReference type="EMBL" id="JARO02007746">
    <property type="protein sequence ID" value="KPP63608.1"/>
    <property type="molecule type" value="Genomic_DNA"/>
</dbReference>
<dbReference type="InterPro" id="IPR000276">
    <property type="entry name" value="GPCR_Rhodpsn"/>
</dbReference>
<dbReference type="Pfam" id="PF00001">
    <property type="entry name" value="7tm_1"/>
    <property type="match status" value="1"/>
</dbReference>
<comment type="subcellular location">
    <subcellularLocation>
        <location evidence="1">Cell membrane</location>
        <topology evidence="1">Multi-pass membrane protein</topology>
    </subcellularLocation>
</comment>
<evidence type="ECO:0000256" key="1">
    <source>
        <dbReference type="ARBA" id="ARBA00004651"/>
    </source>
</evidence>
<dbReference type="GO" id="GO:0004930">
    <property type="term" value="F:G protein-coupled receptor activity"/>
    <property type="evidence" value="ECO:0007669"/>
    <property type="project" value="UniProtKB-KW"/>
</dbReference>
<dbReference type="Gene3D" id="1.20.1070.10">
    <property type="entry name" value="Rhodopsin 7-helix transmembrane proteins"/>
    <property type="match status" value="1"/>
</dbReference>
<dbReference type="PANTHER" id="PTHR24248">
    <property type="entry name" value="ADRENERGIC RECEPTOR-RELATED G-PROTEIN COUPLED RECEPTOR"/>
    <property type="match status" value="1"/>
</dbReference>
<dbReference type="Proteomes" id="UP000034805">
    <property type="component" value="Unassembled WGS sequence"/>
</dbReference>